<dbReference type="PANTHER" id="PTHR45685:SF2">
    <property type="entry name" value="CHROMATIN-REMODELING ATPASE INO80"/>
    <property type="match status" value="1"/>
</dbReference>
<reference evidence="19" key="1">
    <citation type="submission" date="2023-04" db="EMBL/GenBank/DDBJ databases">
        <title>Ambrosiozyma monospora NBRC 1965.</title>
        <authorList>
            <person name="Ichikawa N."/>
            <person name="Sato H."/>
            <person name="Tonouchi N."/>
        </authorList>
    </citation>
    <scope>NUCLEOTIDE SEQUENCE</scope>
    <source>
        <strain evidence="19">NBRC 1965</strain>
    </source>
</reference>
<keyword evidence="15" id="KW-0175">Coiled coil</keyword>
<dbReference type="InterPro" id="IPR014001">
    <property type="entry name" value="Helicase_ATP-bd"/>
</dbReference>
<keyword evidence="20" id="KW-1185">Reference proteome</keyword>
<organism evidence="19 20">
    <name type="scientific">Ambrosiozyma monospora</name>
    <name type="common">Yeast</name>
    <name type="synonym">Endomycopsis monosporus</name>
    <dbReference type="NCBI Taxonomy" id="43982"/>
    <lineage>
        <taxon>Eukaryota</taxon>
        <taxon>Fungi</taxon>
        <taxon>Dikarya</taxon>
        <taxon>Ascomycota</taxon>
        <taxon>Saccharomycotina</taxon>
        <taxon>Pichiomycetes</taxon>
        <taxon>Pichiales</taxon>
        <taxon>Pichiaceae</taxon>
        <taxon>Ambrosiozyma</taxon>
    </lineage>
</organism>
<feature type="compositionally biased region" description="Low complexity" evidence="16">
    <location>
        <begin position="540"/>
        <end position="555"/>
    </location>
</feature>
<dbReference type="Pfam" id="PF13892">
    <property type="entry name" value="DBINO"/>
    <property type="match status" value="1"/>
</dbReference>
<feature type="compositionally biased region" description="Basic and acidic residues" evidence="16">
    <location>
        <begin position="568"/>
        <end position="581"/>
    </location>
</feature>
<dbReference type="InterPro" id="IPR050520">
    <property type="entry name" value="INO80/SWR1_helicase"/>
</dbReference>
<feature type="compositionally biased region" description="Pro residues" evidence="16">
    <location>
        <begin position="139"/>
        <end position="149"/>
    </location>
</feature>
<feature type="compositionally biased region" description="Basic and acidic residues" evidence="16">
    <location>
        <begin position="473"/>
        <end position="486"/>
    </location>
</feature>
<evidence type="ECO:0000313" key="19">
    <source>
        <dbReference type="EMBL" id="GMG19844.1"/>
    </source>
</evidence>
<feature type="compositionally biased region" description="Low complexity" evidence="16">
    <location>
        <begin position="110"/>
        <end position="132"/>
    </location>
</feature>
<comment type="subunit">
    <text evidence="14">Component of the INO80 chromatin-remodeling complex.</text>
</comment>
<feature type="domain" description="Helicase ATP-binding" evidence="17">
    <location>
        <begin position="854"/>
        <end position="1026"/>
    </location>
</feature>
<dbReference type="FunFam" id="3.40.50.10810:FF:000006">
    <property type="entry name" value="Putative DNA helicase INO80"/>
    <property type="match status" value="1"/>
</dbReference>
<feature type="compositionally biased region" description="Low complexity" evidence="16">
    <location>
        <begin position="415"/>
        <end position="427"/>
    </location>
</feature>
<dbReference type="PANTHER" id="PTHR45685">
    <property type="entry name" value="HELICASE SRCAP-RELATED"/>
    <property type="match status" value="1"/>
</dbReference>
<dbReference type="InterPro" id="IPR020838">
    <property type="entry name" value="DBINO"/>
</dbReference>
<dbReference type="InterPro" id="IPR038718">
    <property type="entry name" value="SNF2-like_sf"/>
</dbReference>
<keyword evidence="11" id="KW-0804">Transcription</keyword>
<comment type="function">
    <text evidence="14">ATPase component of the INO80 complex which remodels chromatin by shifting nucleosomes and is involved in DNA repair.</text>
</comment>
<feature type="compositionally biased region" description="Polar residues" evidence="16">
    <location>
        <begin position="151"/>
        <end position="166"/>
    </location>
</feature>
<keyword evidence="8" id="KW-0805">Transcription regulation</keyword>
<dbReference type="Gene3D" id="3.40.50.10810">
    <property type="entry name" value="Tandem AAA-ATPase domain"/>
    <property type="match status" value="1"/>
</dbReference>
<evidence type="ECO:0000256" key="9">
    <source>
        <dbReference type="ARBA" id="ARBA00023125"/>
    </source>
</evidence>
<dbReference type="Proteomes" id="UP001165063">
    <property type="component" value="Unassembled WGS sequence"/>
</dbReference>
<accession>A0A9W7DD70</accession>
<evidence type="ECO:0000256" key="16">
    <source>
        <dbReference type="SAM" id="MobiDB-lite"/>
    </source>
</evidence>
<keyword evidence="9 14" id="KW-0238">DNA-binding</keyword>
<keyword evidence="6 14" id="KW-0378">Hydrolase</keyword>
<evidence type="ECO:0000259" key="17">
    <source>
        <dbReference type="PROSITE" id="PS51192"/>
    </source>
</evidence>
<protein>
    <recommendedName>
        <fullName evidence="3 14">Chromatin-remodeling ATPase INO80</fullName>
        <ecNumber evidence="14">3.6.4.-</ecNumber>
    </recommendedName>
</protein>
<dbReference type="GO" id="GO:0042393">
    <property type="term" value="F:histone binding"/>
    <property type="evidence" value="ECO:0007669"/>
    <property type="project" value="TreeGrafter"/>
</dbReference>
<keyword evidence="7 14" id="KW-0067">ATP-binding</keyword>
<evidence type="ECO:0000256" key="8">
    <source>
        <dbReference type="ARBA" id="ARBA00023015"/>
    </source>
</evidence>
<gene>
    <name evidence="19" type="ORF">Amon01_000078500</name>
</gene>
<evidence type="ECO:0000256" key="12">
    <source>
        <dbReference type="ARBA" id="ARBA00023204"/>
    </source>
</evidence>
<keyword evidence="5 14" id="KW-0227">DNA damage</keyword>
<evidence type="ECO:0000256" key="7">
    <source>
        <dbReference type="ARBA" id="ARBA00022840"/>
    </source>
</evidence>
<keyword evidence="4" id="KW-0547">Nucleotide-binding</keyword>
<feature type="coiled-coil region" evidence="15">
    <location>
        <begin position="674"/>
        <end position="721"/>
    </location>
</feature>
<feature type="compositionally biased region" description="Basic residues" evidence="16">
    <location>
        <begin position="517"/>
        <end position="530"/>
    </location>
</feature>
<evidence type="ECO:0000259" key="18">
    <source>
        <dbReference type="PROSITE" id="PS51413"/>
    </source>
</evidence>
<sequence length="1179" mass="133045">MPIWSHSQVSVVYLNSQPLHIPTAYPLLSAASCDAGGLAVDYWLLSDVPSGQGNVQQNQFSYPTHVTVNPFYPQNILIANQQIIQQSPPPSMGFSQPQQHQQQYQLPPLTQIQQQQQQQPQQQTQPPSAIQQRHVSIAPIPPQRPPPLSPGSESASLSQAQPQTASRVSIMSLLRPAQNAGEMPSNPPSSAPSATASAPVSRGHHQVELQPRKPPGPPVQFEFYGQVSTPDIRSQQPKVLERELATPEQMFEHFQNKLKATIDIDYLNFLPGNNIKLLDNEFKLLTTTNGIYAEPKIVENLKTNLLKLDPKLVDKLSKRSKTMKLQDEEFTALKERQIAKLRDVQAKKDQVLKETNSMDFPSLKLARIAQEEERAKQAAEAAKRNAEALAKQSETLNENGSNNKNHSKSNHGKKGSPSNSTTNGNNSFVDIAPKNGKGGKKKKKKAPLVEIIHFPDVELTNTGRPKRKRKARVLHEITEEDIRMSEETDITAPPSHLDTPDTDSKSTNDKASATPPPKKKKKGGKGHSKKSGSATPDAGESTSASSSVEPSTKGSAGPGKGKGKKKKQTDEAGEETHEKLPKISLSLKPRITDKEQKALDKQYDNTYVSIWKDLARKDGPKAYRLFQQSSQAKQINLRKTAMLAARESKRWQAKTNKSQKDLVTKARRSMREMLNFWKKNEREERNLRQKAEQEAIQKAKKEEEAREAKRQARKLNFLINQTELYSHFIGKKIKTSELEGDMGDKNLAANAASNQAKYDHVDVDMNNANSDFKSLDFDQDDEVLQKTAAANAQSALMDAQQKAKEFNSGVKVIDEDGEMNFQNPSSIGDMNISQPKLLNCTLKEYQLKGLNWLANLYEQGINGILADEMGLGKTVQSISVLAYLAETHNIWGPFLVVTPASTLHNWHQEIQKFVPDLHVLPYWGNSKDRKTMRKTWDRKSIVYNKNHEFHVVVTSYQLAVADAQYFQKMKWQYMILDEAQAIKSSQSARWKSLLSFSCRNRLLLTGTPIQNSMQELWALLHFIMPSLFDSHDEFSEWFSKDIESHAHSNTQLNEQQLRRLHAILKPFMLRRIKKNVQSELGDKIEIDVYCDLTNRQKQLYRMLRSQINIMDLIDNNKKIGNDDESSGDSLMNVVMQFRKVCNHPDLFERADTQSPFAFTTFAETSSFLREANDNFDSWL</sequence>
<evidence type="ECO:0000256" key="4">
    <source>
        <dbReference type="ARBA" id="ARBA00022741"/>
    </source>
</evidence>
<evidence type="ECO:0000256" key="14">
    <source>
        <dbReference type="RuleBase" id="RU368001"/>
    </source>
</evidence>
<proteinExistence type="inferred from homology"/>
<evidence type="ECO:0000256" key="6">
    <source>
        <dbReference type="ARBA" id="ARBA00022801"/>
    </source>
</evidence>
<dbReference type="GO" id="GO:0006281">
    <property type="term" value="P:DNA repair"/>
    <property type="evidence" value="ECO:0007669"/>
    <property type="project" value="UniProtKB-UniRule"/>
</dbReference>
<evidence type="ECO:0000256" key="2">
    <source>
        <dbReference type="ARBA" id="ARBA00007025"/>
    </source>
</evidence>
<comment type="caution">
    <text evidence="19">The sequence shown here is derived from an EMBL/GenBank/DDBJ whole genome shotgun (WGS) entry which is preliminary data.</text>
</comment>
<evidence type="ECO:0000256" key="10">
    <source>
        <dbReference type="ARBA" id="ARBA00023159"/>
    </source>
</evidence>
<dbReference type="AlphaFoldDB" id="A0A9W7DD70"/>
<dbReference type="OrthoDB" id="372624at2759"/>
<dbReference type="EC" id="3.6.4.-" evidence="14"/>
<keyword evidence="12 14" id="KW-0234">DNA repair</keyword>
<evidence type="ECO:0000256" key="13">
    <source>
        <dbReference type="ARBA" id="ARBA00023242"/>
    </source>
</evidence>
<dbReference type="GO" id="GO:0003677">
    <property type="term" value="F:DNA binding"/>
    <property type="evidence" value="ECO:0007669"/>
    <property type="project" value="UniProtKB-UniRule"/>
</dbReference>
<feature type="region of interest" description="Disordered" evidence="16">
    <location>
        <begin position="110"/>
        <end position="166"/>
    </location>
</feature>
<dbReference type="InterPro" id="IPR000330">
    <property type="entry name" value="SNF2_N"/>
</dbReference>
<feature type="compositionally biased region" description="Basic and acidic residues" evidence="16">
    <location>
        <begin position="498"/>
        <end position="508"/>
    </location>
</feature>
<evidence type="ECO:0000256" key="5">
    <source>
        <dbReference type="ARBA" id="ARBA00022763"/>
    </source>
</evidence>
<keyword evidence="10" id="KW-0010">Activator</keyword>
<name>A0A9W7DD70_AMBMO</name>
<dbReference type="GO" id="GO:0016887">
    <property type="term" value="F:ATP hydrolysis activity"/>
    <property type="evidence" value="ECO:0007669"/>
    <property type="project" value="TreeGrafter"/>
</dbReference>
<dbReference type="GO" id="GO:0005524">
    <property type="term" value="F:ATP binding"/>
    <property type="evidence" value="ECO:0007669"/>
    <property type="project" value="UniProtKB-UniRule"/>
</dbReference>
<feature type="region of interest" description="Disordered" evidence="16">
    <location>
        <begin position="461"/>
        <end position="588"/>
    </location>
</feature>
<dbReference type="SUPFAM" id="SSF52540">
    <property type="entry name" value="P-loop containing nucleoside triphosphate hydrolases"/>
    <property type="match status" value="2"/>
</dbReference>
<evidence type="ECO:0000256" key="15">
    <source>
        <dbReference type="SAM" id="Coils"/>
    </source>
</evidence>
<evidence type="ECO:0000256" key="11">
    <source>
        <dbReference type="ARBA" id="ARBA00023163"/>
    </source>
</evidence>
<evidence type="ECO:0000313" key="20">
    <source>
        <dbReference type="Proteomes" id="UP001165063"/>
    </source>
</evidence>
<dbReference type="Pfam" id="PF00176">
    <property type="entry name" value="SNF2-rel_dom"/>
    <property type="match status" value="1"/>
</dbReference>
<feature type="domain" description="DBINO" evidence="18">
    <location>
        <begin position="610"/>
        <end position="735"/>
    </location>
</feature>
<dbReference type="EMBL" id="BSXU01000220">
    <property type="protein sequence ID" value="GMG19844.1"/>
    <property type="molecule type" value="Genomic_DNA"/>
</dbReference>
<keyword evidence="13" id="KW-0539">Nucleus</keyword>
<comment type="catalytic activity">
    <reaction evidence="14">
        <text>ATP + H2O = ADP + phosphate + H(+)</text>
        <dbReference type="Rhea" id="RHEA:13065"/>
        <dbReference type="ChEBI" id="CHEBI:15377"/>
        <dbReference type="ChEBI" id="CHEBI:15378"/>
        <dbReference type="ChEBI" id="CHEBI:30616"/>
        <dbReference type="ChEBI" id="CHEBI:43474"/>
        <dbReference type="ChEBI" id="CHEBI:456216"/>
    </reaction>
</comment>
<comment type="domain">
    <text evidence="14">The DBINO region is involved in binding to DNA.</text>
</comment>
<dbReference type="InterPro" id="IPR027417">
    <property type="entry name" value="P-loop_NTPase"/>
</dbReference>
<dbReference type="PROSITE" id="PS51192">
    <property type="entry name" value="HELICASE_ATP_BIND_1"/>
    <property type="match status" value="1"/>
</dbReference>
<feature type="region of interest" description="Disordered" evidence="16">
    <location>
        <begin position="178"/>
        <end position="220"/>
    </location>
</feature>
<evidence type="ECO:0000256" key="1">
    <source>
        <dbReference type="ARBA" id="ARBA00004123"/>
    </source>
</evidence>
<feature type="compositionally biased region" description="Basic residues" evidence="16">
    <location>
        <begin position="405"/>
        <end position="414"/>
    </location>
</feature>
<evidence type="ECO:0000256" key="3">
    <source>
        <dbReference type="ARBA" id="ARBA00019805"/>
    </source>
</evidence>
<dbReference type="PROSITE" id="PS51413">
    <property type="entry name" value="DBINO"/>
    <property type="match status" value="1"/>
</dbReference>
<dbReference type="GO" id="GO:0031011">
    <property type="term" value="C:Ino80 complex"/>
    <property type="evidence" value="ECO:0007669"/>
    <property type="project" value="UniProtKB-UniRule"/>
</dbReference>
<dbReference type="GO" id="GO:0006338">
    <property type="term" value="P:chromatin remodeling"/>
    <property type="evidence" value="ECO:0007669"/>
    <property type="project" value="UniProtKB-UniRule"/>
</dbReference>
<comment type="subcellular location">
    <subcellularLocation>
        <location evidence="1 14">Nucleus</location>
    </subcellularLocation>
</comment>
<comment type="similarity">
    <text evidence="2 14">Belongs to the SNF2/RAD54 helicase family.</text>
</comment>
<feature type="region of interest" description="Disordered" evidence="16">
    <location>
        <begin position="393"/>
        <end position="445"/>
    </location>
</feature>
<dbReference type="SMART" id="SM00487">
    <property type="entry name" value="DEXDc"/>
    <property type="match status" value="1"/>
</dbReference>